<evidence type="ECO:0000259" key="1">
    <source>
        <dbReference type="Pfam" id="PF05699"/>
    </source>
</evidence>
<dbReference type="PANTHER" id="PTHR23272">
    <property type="entry name" value="BED FINGER-RELATED"/>
    <property type="match status" value="1"/>
</dbReference>
<dbReference type="EMBL" id="KZ774755">
    <property type="protein sequence ID" value="PTQ26318.1"/>
    <property type="molecule type" value="Genomic_DNA"/>
</dbReference>
<dbReference type="InterPro" id="IPR012337">
    <property type="entry name" value="RNaseH-like_sf"/>
</dbReference>
<dbReference type="OrthoDB" id="1893698at2759"/>
<organism evidence="2 3">
    <name type="scientific">Marchantia polymorpha</name>
    <name type="common">Common liverwort</name>
    <name type="synonym">Marchantia aquatica</name>
    <dbReference type="NCBI Taxonomy" id="3197"/>
    <lineage>
        <taxon>Eukaryota</taxon>
        <taxon>Viridiplantae</taxon>
        <taxon>Streptophyta</taxon>
        <taxon>Embryophyta</taxon>
        <taxon>Marchantiophyta</taxon>
        <taxon>Marchantiopsida</taxon>
        <taxon>Marchantiidae</taxon>
        <taxon>Marchantiales</taxon>
        <taxon>Marchantiaceae</taxon>
        <taxon>Marchantia</taxon>
    </lineage>
</organism>
<dbReference type="InterPro" id="IPR008906">
    <property type="entry name" value="HATC_C_dom"/>
</dbReference>
<dbReference type="SUPFAM" id="SSF53098">
    <property type="entry name" value="Ribonuclease H-like"/>
    <property type="match status" value="1"/>
</dbReference>
<keyword evidence="3" id="KW-1185">Reference proteome</keyword>
<dbReference type="AlphaFoldDB" id="A0A2R6VXJ9"/>
<reference evidence="3" key="1">
    <citation type="journal article" date="2017" name="Cell">
        <title>Insights into land plant evolution garnered from the Marchantia polymorpha genome.</title>
        <authorList>
            <person name="Bowman J.L."/>
            <person name="Kohchi T."/>
            <person name="Yamato K.T."/>
            <person name="Jenkins J."/>
            <person name="Shu S."/>
            <person name="Ishizaki K."/>
            <person name="Yamaoka S."/>
            <person name="Nishihama R."/>
            <person name="Nakamura Y."/>
            <person name="Berger F."/>
            <person name="Adam C."/>
            <person name="Aki S.S."/>
            <person name="Althoff F."/>
            <person name="Araki T."/>
            <person name="Arteaga-Vazquez M.A."/>
            <person name="Balasubrmanian S."/>
            <person name="Barry K."/>
            <person name="Bauer D."/>
            <person name="Boehm C.R."/>
            <person name="Briginshaw L."/>
            <person name="Caballero-Perez J."/>
            <person name="Catarino B."/>
            <person name="Chen F."/>
            <person name="Chiyoda S."/>
            <person name="Chovatia M."/>
            <person name="Davies K.M."/>
            <person name="Delmans M."/>
            <person name="Demura T."/>
            <person name="Dierschke T."/>
            <person name="Dolan L."/>
            <person name="Dorantes-Acosta A.E."/>
            <person name="Eklund D.M."/>
            <person name="Florent S.N."/>
            <person name="Flores-Sandoval E."/>
            <person name="Fujiyama A."/>
            <person name="Fukuzawa H."/>
            <person name="Galik B."/>
            <person name="Grimanelli D."/>
            <person name="Grimwood J."/>
            <person name="Grossniklaus U."/>
            <person name="Hamada T."/>
            <person name="Haseloff J."/>
            <person name="Hetherington A.J."/>
            <person name="Higo A."/>
            <person name="Hirakawa Y."/>
            <person name="Hundley H.N."/>
            <person name="Ikeda Y."/>
            <person name="Inoue K."/>
            <person name="Inoue S.I."/>
            <person name="Ishida S."/>
            <person name="Jia Q."/>
            <person name="Kakita M."/>
            <person name="Kanazawa T."/>
            <person name="Kawai Y."/>
            <person name="Kawashima T."/>
            <person name="Kennedy M."/>
            <person name="Kinose K."/>
            <person name="Kinoshita T."/>
            <person name="Kohara Y."/>
            <person name="Koide E."/>
            <person name="Komatsu K."/>
            <person name="Kopischke S."/>
            <person name="Kubo M."/>
            <person name="Kyozuka J."/>
            <person name="Lagercrantz U."/>
            <person name="Lin S.S."/>
            <person name="Lindquist E."/>
            <person name="Lipzen A.M."/>
            <person name="Lu C.W."/>
            <person name="De Luna E."/>
            <person name="Martienssen R.A."/>
            <person name="Minamino N."/>
            <person name="Mizutani M."/>
            <person name="Mizutani M."/>
            <person name="Mochizuki N."/>
            <person name="Monte I."/>
            <person name="Mosher R."/>
            <person name="Nagasaki H."/>
            <person name="Nakagami H."/>
            <person name="Naramoto S."/>
            <person name="Nishitani K."/>
            <person name="Ohtani M."/>
            <person name="Okamoto T."/>
            <person name="Okumura M."/>
            <person name="Phillips J."/>
            <person name="Pollak B."/>
            <person name="Reinders A."/>
            <person name="Rovekamp M."/>
            <person name="Sano R."/>
            <person name="Sawa S."/>
            <person name="Schmid M.W."/>
            <person name="Shirakawa M."/>
            <person name="Solano R."/>
            <person name="Spunde A."/>
            <person name="Suetsugu N."/>
            <person name="Sugano S."/>
            <person name="Sugiyama A."/>
            <person name="Sun R."/>
            <person name="Suzuki Y."/>
            <person name="Takenaka M."/>
            <person name="Takezawa D."/>
            <person name="Tomogane H."/>
            <person name="Tsuzuki M."/>
            <person name="Ueda T."/>
            <person name="Umeda M."/>
            <person name="Ward J.M."/>
            <person name="Watanabe Y."/>
            <person name="Yazaki K."/>
            <person name="Yokoyama R."/>
            <person name="Yoshitake Y."/>
            <person name="Yotsui I."/>
            <person name="Zachgo S."/>
            <person name="Schmutz J."/>
        </authorList>
    </citation>
    <scope>NUCLEOTIDE SEQUENCE [LARGE SCALE GENOMIC DNA]</scope>
    <source>
        <strain evidence="3">Tak-1</strain>
    </source>
</reference>
<dbReference type="Proteomes" id="UP000244005">
    <property type="component" value="Unassembled WGS sequence"/>
</dbReference>
<gene>
    <name evidence="2" type="ORF">MARPO_2859s0001</name>
</gene>
<evidence type="ECO:0000313" key="3">
    <source>
        <dbReference type="Proteomes" id="UP000244005"/>
    </source>
</evidence>
<protein>
    <recommendedName>
        <fullName evidence="1">HAT C-terminal dimerisation domain-containing protein</fullName>
    </recommendedName>
</protein>
<proteinExistence type="predicted"/>
<feature type="domain" description="HAT C-terminal dimerisation" evidence="1">
    <location>
        <begin position="204"/>
        <end position="282"/>
    </location>
</feature>
<name>A0A2R6VXJ9_MARPO</name>
<dbReference type="GO" id="GO:0046983">
    <property type="term" value="F:protein dimerization activity"/>
    <property type="evidence" value="ECO:0007669"/>
    <property type="project" value="InterPro"/>
</dbReference>
<evidence type="ECO:0000313" key="2">
    <source>
        <dbReference type="EMBL" id="PTQ26318.1"/>
    </source>
</evidence>
<accession>A0A2R6VXJ9</accession>
<sequence>MLNSVLMLKKPLEELLHCIRERHDGFTSFSIKPSDDLVKRIDEVTWHAMQDFCDFLKPFKDATALMSASEYPTLGMVIPVMHILLQHIHRAIVANEGFRSRHAMRFATAVEEKLKDYEALVKRSEVMIAAALDPRVKGVLVNVGVNVEEVMTLITNDYKAEYLQAYEAKRQVLQLSLARPSSDSFLNLLEEHDQIADEPFAGKLNRWMAHAPMNIKQSSRDVCSWFAVNQAMYPRIQLMARNYLAPTATSVPSECASLRAGTTINKRRARLGDDDVQAICELQSLLAFNAKSRRRD</sequence>
<dbReference type="Pfam" id="PF05699">
    <property type="entry name" value="Dimer_Tnp_hAT"/>
    <property type="match status" value="1"/>
</dbReference>
<dbReference type="PANTHER" id="PTHR23272:SF161">
    <property type="entry name" value="ZINC FINGER BED DOMAIN-CONTAINING PROTEIN RICESLEEPER 1-LIKE"/>
    <property type="match status" value="1"/>
</dbReference>